<dbReference type="Gene3D" id="3.40.50.20">
    <property type="match status" value="1"/>
</dbReference>
<dbReference type="EMBL" id="JBHLTC010000005">
    <property type="protein sequence ID" value="MFC0623273.1"/>
    <property type="molecule type" value="Genomic_DNA"/>
</dbReference>
<dbReference type="PROSITE" id="PS50975">
    <property type="entry name" value="ATP_GRASP"/>
    <property type="match status" value="1"/>
</dbReference>
<proteinExistence type="predicted"/>
<gene>
    <name evidence="6" type="ORF">ACFFGN_04320</name>
</gene>
<dbReference type="InterPro" id="IPR013815">
    <property type="entry name" value="ATP_grasp_subdomain_1"/>
</dbReference>
<dbReference type="InterPro" id="IPR016185">
    <property type="entry name" value="PreATP-grasp_dom_sf"/>
</dbReference>
<dbReference type="SUPFAM" id="SSF52440">
    <property type="entry name" value="PreATP-grasp domain"/>
    <property type="match status" value="1"/>
</dbReference>
<dbReference type="PANTHER" id="PTHR43585">
    <property type="entry name" value="FUMIPYRROLE BIOSYNTHESIS PROTEIN C"/>
    <property type="match status" value="1"/>
</dbReference>
<keyword evidence="7" id="KW-1185">Reference proteome</keyword>
<evidence type="ECO:0000313" key="7">
    <source>
        <dbReference type="Proteomes" id="UP001589890"/>
    </source>
</evidence>
<evidence type="ECO:0000259" key="5">
    <source>
        <dbReference type="PROSITE" id="PS50975"/>
    </source>
</evidence>
<dbReference type="Gene3D" id="3.30.1490.20">
    <property type="entry name" value="ATP-grasp fold, A domain"/>
    <property type="match status" value="1"/>
</dbReference>
<dbReference type="SUPFAM" id="SSF56059">
    <property type="entry name" value="Glutathione synthetase ATP-binding domain-like"/>
    <property type="match status" value="1"/>
</dbReference>
<dbReference type="InterPro" id="IPR052032">
    <property type="entry name" value="ATP-dep_AA_Ligase"/>
</dbReference>
<accession>A0ABV6QFE4</accession>
<keyword evidence="2 4" id="KW-0547">Nucleotide-binding</keyword>
<sequence length="398" mass="40731">MSSPLLILGTGEDQLPVYREATRRGLRTIGVDRSSSGPGGPVADEFLQISTHDGEAIAAALAGRTIAGVATAASDACLASVVTLTERFGVRRWLSATAAAASMDKALFRRMMADAGIGGPAWVAGDDAGYLIAAAGRLRLPVVTKPVDASGSHGAGLVTTPAELPDAIHVAVDASPTGTAIVEEFIAGRNLTVELFLLDGRIRLCVISEKQLSGSGFVIAGHCCPAELSALARQRLVAASAAVAKAMEVCDGPLNLDFILTPGGEPIVLEAGARLCGNGFPLLVKAMRGVDTVRALVSLSLGEPVDLEPAMDRFGLLQVIASPLAEPATLVSVNGVAVARELPGVAFAEVYPQPGDVIHPFTRSGHKLGYVGVAGDTAAAADQTLRAALALIEIDLAP</sequence>
<dbReference type="Gene3D" id="3.30.470.20">
    <property type="entry name" value="ATP-grasp fold, B domain"/>
    <property type="match status" value="1"/>
</dbReference>
<dbReference type="InterPro" id="IPR040570">
    <property type="entry name" value="LAL_C2"/>
</dbReference>
<organism evidence="6 7">
    <name type="scientific">Kribbella deserti</name>
    <dbReference type="NCBI Taxonomy" id="1926257"/>
    <lineage>
        <taxon>Bacteria</taxon>
        <taxon>Bacillati</taxon>
        <taxon>Actinomycetota</taxon>
        <taxon>Actinomycetes</taxon>
        <taxon>Propionibacteriales</taxon>
        <taxon>Kribbellaceae</taxon>
        <taxon>Kribbella</taxon>
    </lineage>
</organism>
<evidence type="ECO:0000256" key="3">
    <source>
        <dbReference type="ARBA" id="ARBA00022840"/>
    </source>
</evidence>
<keyword evidence="3 4" id="KW-0067">ATP-binding</keyword>
<evidence type="ECO:0000256" key="1">
    <source>
        <dbReference type="ARBA" id="ARBA00022598"/>
    </source>
</evidence>
<reference evidence="6 7" key="1">
    <citation type="submission" date="2024-09" db="EMBL/GenBank/DDBJ databases">
        <authorList>
            <person name="Sun Q."/>
            <person name="Mori K."/>
        </authorList>
    </citation>
    <scope>NUCLEOTIDE SEQUENCE [LARGE SCALE GENOMIC DNA]</scope>
    <source>
        <strain evidence="6 7">CGMCC 1.15906</strain>
    </source>
</reference>
<protein>
    <submittedName>
        <fullName evidence="6">ATP-grasp domain-containing protein</fullName>
    </submittedName>
</protein>
<dbReference type="Proteomes" id="UP001589890">
    <property type="component" value="Unassembled WGS sequence"/>
</dbReference>
<evidence type="ECO:0000256" key="4">
    <source>
        <dbReference type="PROSITE-ProRule" id="PRU00409"/>
    </source>
</evidence>
<keyword evidence="1" id="KW-0436">Ligase</keyword>
<name>A0ABV6QFE4_9ACTN</name>
<dbReference type="Pfam" id="PF18603">
    <property type="entry name" value="LAL_C2"/>
    <property type="match status" value="1"/>
</dbReference>
<dbReference type="InterPro" id="IPR011761">
    <property type="entry name" value="ATP-grasp"/>
</dbReference>
<evidence type="ECO:0000256" key="2">
    <source>
        <dbReference type="ARBA" id="ARBA00022741"/>
    </source>
</evidence>
<dbReference type="Pfam" id="PF13535">
    <property type="entry name" value="ATP-grasp_4"/>
    <property type="match status" value="1"/>
</dbReference>
<comment type="caution">
    <text evidence="6">The sequence shown here is derived from an EMBL/GenBank/DDBJ whole genome shotgun (WGS) entry which is preliminary data.</text>
</comment>
<evidence type="ECO:0000313" key="6">
    <source>
        <dbReference type="EMBL" id="MFC0623273.1"/>
    </source>
</evidence>
<dbReference type="PANTHER" id="PTHR43585:SF2">
    <property type="entry name" value="ATP-GRASP ENZYME FSQD"/>
    <property type="match status" value="1"/>
</dbReference>
<dbReference type="RefSeq" id="WP_380043972.1">
    <property type="nucleotide sequence ID" value="NZ_JBHLTC010000005.1"/>
</dbReference>
<feature type="domain" description="ATP-grasp" evidence="5">
    <location>
        <begin position="109"/>
        <end position="301"/>
    </location>
</feature>